<evidence type="ECO:0000313" key="3">
    <source>
        <dbReference type="Proteomes" id="UP001501676"/>
    </source>
</evidence>
<feature type="region of interest" description="Disordered" evidence="1">
    <location>
        <begin position="1"/>
        <end position="88"/>
    </location>
</feature>
<organism evidence="2 3">
    <name type="scientific">Cryptosporangium minutisporangium</name>
    <dbReference type="NCBI Taxonomy" id="113569"/>
    <lineage>
        <taxon>Bacteria</taxon>
        <taxon>Bacillati</taxon>
        <taxon>Actinomycetota</taxon>
        <taxon>Actinomycetes</taxon>
        <taxon>Cryptosporangiales</taxon>
        <taxon>Cryptosporangiaceae</taxon>
        <taxon>Cryptosporangium</taxon>
    </lineage>
</organism>
<proteinExistence type="predicted"/>
<dbReference type="EMBL" id="BAAAYN010000043">
    <property type="protein sequence ID" value="GAA3393720.1"/>
    <property type="molecule type" value="Genomic_DNA"/>
</dbReference>
<keyword evidence="3" id="KW-1185">Reference proteome</keyword>
<feature type="compositionally biased region" description="Low complexity" evidence="1">
    <location>
        <begin position="36"/>
        <end position="53"/>
    </location>
</feature>
<feature type="compositionally biased region" description="Gly residues" evidence="1">
    <location>
        <begin position="74"/>
        <end position="88"/>
    </location>
</feature>
<comment type="caution">
    <text evidence="2">The sequence shown here is derived from an EMBL/GenBank/DDBJ whole genome shotgun (WGS) entry which is preliminary data.</text>
</comment>
<reference evidence="3" key="1">
    <citation type="journal article" date="2019" name="Int. J. Syst. Evol. Microbiol.">
        <title>The Global Catalogue of Microorganisms (GCM) 10K type strain sequencing project: providing services to taxonomists for standard genome sequencing and annotation.</title>
        <authorList>
            <consortium name="The Broad Institute Genomics Platform"/>
            <consortium name="The Broad Institute Genome Sequencing Center for Infectious Disease"/>
            <person name="Wu L."/>
            <person name="Ma J."/>
        </authorList>
    </citation>
    <scope>NUCLEOTIDE SEQUENCE [LARGE SCALE GENOMIC DNA]</scope>
    <source>
        <strain evidence="3">JCM 9458</strain>
    </source>
</reference>
<feature type="compositionally biased region" description="Basic and acidic residues" evidence="1">
    <location>
        <begin position="25"/>
        <end position="34"/>
    </location>
</feature>
<dbReference type="Proteomes" id="UP001501676">
    <property type="component" value="Unassembled WGS sequence"/>
</dbReference>
<name>A0ABP6T5K7_9ACTN</name>
<protein>
    <submittedName>
        <fullName evidence="2">Uncharacterized protein</fullName>
    </submittedName>
</protein>
<sequence>MRWMSPVRPTIPAAPCSSAAGGRPPDGRTPDGRTPDGGTTTPDDGTDGTDGTTPGPGGGPSSPDHPIDRRCGGPSEGGRGSADRCSGG</sequence>
<evidence type="ECO:0000256" key="1">
    <source>
        <dbReference type="SAM" id="MobiDB-lite"/>
    </source>
</evidence>
<evidence type="ECO:0000313" key="2">
    <source>
        <dbReference type="EMBL" id="GAA3393720.1"/>
    </source>
</evidence>
<gene>
    <name evidence="2" type="ORF">GCM10020369_60390</name>
</gene>
<accession>A0ABP6T5K7</accession>